<proteinExistence type="predicted"/>
<feature type="compositionally biased region" description="Basic and acidic residues" evidence="1">
    <location>
        <begin position="228"/>
        <end position="254"/>
    </location>
</feature>
<reference evidence="2 3" key="1">
    <citation type="journal article" date="2023" name="Life. Sci Alliance">
        <title>Evolutionary insights into 3D genome organization and epigenetic landscape of Vigna mungo.</title>
        <authorList>
            <person name="Junaid A."/>
            <person name="Singh B."/>
            <person name="Bhatia S."/>
        </authorList>
    </citation>
    <scope>NUCLEOTIDE SEQUENCE [LARGE SCALE GENOMIC DNA]</scope>
    <source>
        <strain evidence="2">Urdbean</strain>
    </source>
</reference>
<feature type="compositionally biased region" description="Basic and acidic residues" evidence="1">
    <location>
        <begin position="177"/>
        <end position="204"/>
    </location>
</feature>
<evidence type="ECO:0000313" key="3">
    <source>
        <dbReference type="Proteomes" id="UP001374535"/>
    </source>
</evidence>
<dbReference type="Proteomes" id="UP001374535">
    <property type="component" value="Chromosome 2"/>
</dbReference>
<accession>A0AAQ3P743</accession>
<sequence length="260" mass="29371">MLGWSLIRMTWMRMNRKSTGHDAQGGDRVCKIKSSIPGFCETFIDKKKSKSSAKITPTWVIILGQNQRLYEALEKVRGNCARWRKIGSFCGYGREPPGYSAEEPGDVADRVFAVGGDLVDGDAREVRKMTPVSGRPGEVCSGRSQENNFRKPRPTQEFRKITPASGRPGEMCSGRSQENDFRKLRPTQEDDRGRCVRGEARKMTSENPVQRRNQENDSCLRMTGGDVFGEKEVCSGRSQENDFRKPRPTQEVRKMTPASR</sequence>
<evidence type="ECO:0000313" key="2">
    <source>
        <dbReference type="EMBL" id="WVZ21068.1"/>
    </source>
</evidence>
<name>A0AAQ3P743_VIGMU</name>
<dbReference type="AlphaFoldDB" id="A0AAQ3P743"/>
<gene>
    <name evidence="2" type="ORF">V8G54_008390</name>
</gene>
<keyword evidence="3" id="KW-1185">Reference proteome</keyword>
<dbReference type="EMBL" id="CP144699">
    <property type="protein sequence ID" value="WVZ21068.1"/>
    <property type="molecule type" value="Genomic_DNA"/>
</dbReference>
<evidence type="ECO:0000256" key="1">
    <source>
        <dbReference type="SAM" id="MobiDB-lite"/>
    </source>
</evidence>
<protein>
    <submittedName>
        <fullName evidence="2">Uncharacterized protein</fullName>
    </submittedName>
</protein>
<organism evidence="2 3">
    <name type="scientific">Vigna mungo</name>
    <name type="common">Black gram</name>
    <name type="synonym">Phaseolus mungo</name>
    <dbReference type="NCBI Taxonomy" id="3915"/>
    <lineage>
        <taxon>Eukaryota</taxon>
        <taxon>Viridiplantae</taxon>
        <taxon>Streptophyta</taxon>
        <taxon>Embryophyta</taxon>
        <taxon>Tracheophyta</taxon>
        <taxon>Spermatophyta</taxon>
        <taxon>Magnoliopsida</taxon>
        <taxon>eudicotyledons</taxon>
        <taxon>Gunneridae</taxon>
        <taxon>Pentapetalae</taxon>
        <taxon>rosids</taxon>
        <taxon>fabids</taxon>
        <taxon>Fabales</taxon>
        <taxon>Fabaceae</taxon>
        <taxon>Papilionoideae</taxon>
        <taxon>50 kb inversion clade</taxon>
        <taxon>NPAAA clade</taxon>
        <taxon>indigoferoid/millettioid clade</taxon>
        <taxon>Phaseoleae</taxon>
        <taxon>Vigna</taxon>
    </lineage>
</organism>
<feature type="region of interest" description="Disordered" evidence="1">
    <location>
        <begin position="131"/>
        <end position="260"/>
    </location>
</feature>